<dbReference type="Proteomes" id="UP000001366">
    <property type="component" value="Chromosome"/>
</dbReference>
<dbReference type="KEGG" id="pmx:PERMA_0247"/>
<keyword evidence="2" id="KW-0540">Nuclease</keyword>
<dbReference type="GO" id="GO:0032049">
    <property type="term" value="P:cardiolipin biosynthetic process"/>
    <property type="evidence" value="ECO:0007669"/>
    <property type="project" value="UniProtKB-ARBA"/>
</dbReference>
<dbReference type="eggNOG" id="COG1502">
    <property type="taxonomic scope" value="Bacteria"/>
</dbReference>
<evidence type="ECO:0000313" key="3">
    <source>
        <dbReference type="Proteomes" id="UP000001366"/>
    </source>
</evidence>
<dbReference type="AlphaFoldDB" id="C0QTM8"/>
<feature type="domain" description="PLD phosphodiesterase" evidence="1">
    <location>
        <begin position="100"/>
        <end position="127"/>
    </location>
</feature>
<dbReference type="RefSeq" id="WP_012675445.1">
    <property type="nucleotide sequence ID" value="NC_012440.1"/>
</dbReference>
<dbReference type="OrthoDB" id="9762009at2"/>
<reference evidence="2 3" key="1">
    <citation type="journal article" date="2009" name="J. Bacteriol.">
        <title>Complete and draft genome sequences of six members of the Aquificales.</title>
        <authorList>
            <person name="Reysenbach A.L."/>
            <person name="Hamamura N."/>
            <person name="Podar M."/>
            <person name="Griffiths E."/>
            <person name="Ferreira S."/>
            <person name="Hochstein R."/>
            <person name="Heidelberg J."/>
            <person name="Johnson J."/>
            <person name="Mead D."/>
            <person name="Pohorille A."/>
            <person name="Sarmiento M."/>
            <person name="Schweighofer K."/>
            <person name="Seshadri R."/>
            <person name="Voytek M.A."/>
        </authorList>
    </citation>
    <scope>NUCLEOTIDE SEQUENCE [LARGE SCALE GENOMIC DNA]</scope>
    <source>
        <strain evidence="3">DSM 14350 / EX-H1</strain>
    </source>
</reference>
<dbReference type="GO" id="GO:0004519">
    <property type="term" value="F:endonuclease activity"/>
    <property type="evidence" value="ECO:0007669"/>
    <property type="project" value="UniProtKB-KW"/>
</dbReference>
<keyword evidence="2" id="KW-0378">Hydrolase</keyword>
<dbReference type="PROSITE" id="PS50035">
    <property type="entry name" value="PLD"/>
    <property type="match status" value="1"/>
</dbReference>
<evidence type="ECO:0000313" key="2">
    <source>
        <dbReference type="EMBL" id="ACO03206.1"/>
    </source>
</evidence>
<dbReference type="Gene3D" id="3.30.870.10">
    <property type="entry name" value="Endonuclease Chain A"/>
    <property type="match status" value="1"/>
</dbReference>
<gene>
    <name evidence="2" type="ordered locus">PERMA_0247</name>
</gene>
<dbReference type="HOGENOM" id="CLU_136188_0_0_0"/>
<keyword evidence="3" id="KW-1185">Reference proteome</keyword>
<dbReference type="InterPro" id="IPR001736">
    <property type="entry name" value="PLipase_D/transphosphatidylase"/>
</dbReference>
<organism evidence="2 3">
    <name type="scientific">Persephonella marina (strain DSM 14350 / EX-H1)</name>
    <dbReference type="NCBI Taxonomy" id="123214"/>
    <lineage>
        <taxon>Bacteria</taxon>
        <taxon>Pseudomonadati</taxon>
        <taxon>Aquificota</taxon>
        <taxon>Aquificia</taxon>
        <taxon>Aquificales</taxon>
        <taxon>Hydrogenothermaceae</taxon>
        <taxon>Persephonella</taxon>
    </lineage>
</organism>
<dbReference type="CDD" id="cd00138">
    <property type="entry name" value="PLDc_SF"/>
    <property type="match status" value="1"/>
</dbReference>
<sequence>MPKDKIQILSSGYVFIEEGVVSVESKLLEMLDNTAHELFIIMYTISAKPENFWNKLENLLKNSVQVNFVIEGSIQHSTKTTDILNRLQKYENFNLYFYSDRNPLHAKLIVSDGKRAILGSANISGGGLVQNHEIAVYIEGEKAWTLKKLAKRLIRMLSNENNLSNL</sequence>
<evidence type="ECO:0000259" key="1">
    <source>
        <dbReference type="PROSITE" id="PS50035"/>
    </source>
</evidence>
<dbReference type="GO" id="GO:0030572">
    <property type="term" value="F:phosphatidyltransferase activity"/>
    <property type="evidence" value="ECO:0007669"/>
    <property type="project" value="UniProtKB-ARBA"/>
</dbReference>
<dbReference type="Pfam" id="PF13091">
    <property type="entry name" value="PLDc_2"/>
    <property type="match status" value="1"/>
</dbReference>
<dbReference type="PANTHER" id="PTHR21248:SF22">
    <property type="entry name" value="PHOSPHOLIPASE D"/>
    <property type="match status" value="1"/>
</dbReference>
<dbReference type="InterPro" id="IPR025202">
    <property type="entry name" value="PLD-like_dom"/>
</dbReference>
<dbReference type="STRING" id="123214.PERMA_0247"/>
<protein>
    <submittedName>
        <fullName evidence="2">Putative endonuclease</fullName>
    </submittedName>
</protein>
<accession>C0QTM8</accession>
<proteinExistence type="predicted"/>
<dbReference type="PaxDb" id="123214-PERMA_0247"/>
<keyword evidence="2" id="KW-0255">Endonuclease</keyword>
<dbReference type="SUPFAM" id="SSF56024">
    <property type="entry name" value="Phospholipase D/nuclease"/>
    <property type="match status" value="1"/>
</dbReference>
<dbReference type="EMBL" id="CP001230">
    <property type="protein sequence ID" value="ACO03206.1"/>
    <property type="molecule type" value="Genomic_DNA"/>
</dbReference>
<dbReference type="PANTHER" id="PTHR21248">
    <property type="entry name" value="CARDIOLIPIN SYNTHASE"/>
    <property type="match status" value="1"/>
</dbReference>
<name>C0QTM8_PERMH</name>